<keyword evidence="3" id="KW-1185">Reference proteome</keyword>
<dbReference type="InterPro" id="IPR001387">
    <property type="entry name" value="Cro/C1-type_HTH"/>
</dbReference>
<dbReference type="GO" id="GO:0003677">
    <property type="term" value="F:DNA binding"/>
    <property type="evidence" value="ECO:0007669"/>
    <property type="project" value="InterPro"/>
</dbReference>
<dbReference type="InterPro" id="IPR010982">
    <property type="entry name" value="Lambda_DNA-bd_dom_sf"/>
</dbReference>
<evidence type="ECO:0000313" key="2">
    <source>
        <dbReference type="EMBL" id="EAS49978.1"/>
    </source>
</evidence>
<dbReference type="PROSITE" id="PS50943">
    <property type="entry name" value="HTH_CROC1"/>
    <property type="match status" value="1"/>
</dbReference>
<protein>
    <recommendedName>
        <fullName evidence="1">HTH cro/C1-type domain-containing protein</fullName>
    </recommendedName>
</protein>
<organism evidence="2 3">
    <name type="scientific">Aurantimonas manganoxydans (strain ATCC BAA-1229 / DSM 21871 / SI85-9A1)</name>
    <dbReference type="NCBI Taxonomy" id="287752"/>
    <lineage>
        <taxon>Bacteria</taxon>
        <taxon>Pseudomonadati</taxon>
        <taxon>Pseudomonadota</taxon>
        <taxon>Alphaproteobacteria</taxon>
        <taxon>Hyphomicrobiales</taxon>
        <taxon>Aurantimonadaceae</taxon>
        <taxon>Aurantimonas</taxon>
    </lineage>
</organism>
<dbReference type="CDD" id="cd00093">
    <property type="entry name" value="HTH_XRE"/>
    <property type="match status" value="1"/>
</dbReference>
<dbReference type="HOGENOM" id="CLU_888001_0_0_5"/>
<feature type="domain" description="HTH cro/C1-type" evidence="1">
    <location>
        <begin position="218"/>
        <end position="269"/>
    </location>
</feature>
<sequence length="313" mass="34796">MESTGRWRRAEILRLRQIFDLECLPSSRCRMPLKRAGFPRDRLALVLGSDRHCLKLGVVCGFCFSGCDVANWLDKPAIVERADPFEGGELDGSEAAPRPPPMDGLGLEQPDAMKLKVCNLDLFYRSHQPTGVRKAGWLRYGGPLMLSERWRRRREMRIRAYWLKRRLTCVAHGSLERMLERQSGGKADRNGTRLERSGLQGFAMPEYPPIDGIACRGARAMLGISQGKLCERAGCGRSLLNDFENGLRVPKASSAARIREALEALGAVFIAHGERYAVGVRLATASEKTARGQSIADGRGRVSRLARSDRADC</sequence>
<dbReference type="Proteomes" id="UP000000321">
    <property type="component" value="Unassembled WGS sequence"/>
</dbReference>
<dbReference type="BioCyc" id="AURANTIMONAS:SI859A1_01331-MONOMER"/>
<dbReference type="Gene3D" id="1.10.260.40">
    <property type="entry name" value="lambda repressor-like DNA-binding domains"/>
    <property type="match status" value="1"/>
</dbReference>
<evidence type="ECO:0000313" key="3">
    <source>
        <dbReference type="Proteomes" id="UP000000321"/>
    </source>
</evidence>
<dbReference type="EMBL" id="AAPJ01000003">
    <property type="protein sequence ID" value="EAS49978.1"/>
    <property type="molecule type" value="Genomic_DNA"/>
</dbReference>
<gene>
    <name evidence="2" type="ORF">SI859A1_01331</name>
</gene>
<evidence type="ECO:0000259" key="1">
    <source>
        <dbReference type="PROSITE" id="PS50943"/>
    </source>
</evidence>
<dbReference type="AlphaFoldDB" id="Q1YIY9"/>
<dbReference type="SUPFAM" id="SSF47413">
    <property type="entry name" value="lambda repressor-like DNA-binding domains"/>
    <property type="match status" value="1"/>
</dbReference>
<dbReference type="Pfam" id="PF01381">
    <property type="entry name" value="HTH_3"/>
    <property type="match status" value="1"/>
</dbReference>
<name>Q1YIY9_AURMS</name>
<reference evidence="2 3" key="1">
    <citation type="journal article" date="2008" name="Appl. Environ. Microbiol.">
        <title>Genomic insights into Mn(II) oxidation by the marine alphaproteobacterium Aurantimonas sp. strain SI85-9A1.</title>
        <authorList>
            <person name="Dick G.J."/>
            <person name="Podell S."/>
            <person name="Johnson H.A."/>
            <person name="Rivera-Espinoza Y."/>
            <person name="Bernier-Latmani R."/>
            <person name="McCarthy J.K."/>
            <person name="Torpey J.W."/>
            <person name="Clement B.G."/>
            <person name="Gaasterland T."/>
            <person name="Tebo B.M."/>
        </authorList>
    </citation>
    <scope>NUCLEOTIDE SEQUENCE [LARGE SCALE GENOMIC DNA]</scope>
    <source>
        <strain evidence="2 3">SI85-9A1</strain>
    </source>
</reference>
<proteinExistence type="predicted"/>
<accession>Q1YIY9</accession>
<comment type="caution">
    <text evidence="2">The sequence shown here is derived from an EMBL/GenBank/DDBJ whole genome shotgun (WGS) entry which is preliminary data.</text>
</comment>